<keyword evidence="3" id="KW-1185">Reference proteome</keyword>
<feature type="region of interest" description="Disordered" evidence="1">
    <location>
        <begin position="501"/>
        <end position="536"/>
    </location>
</feature>
<evidence type="ECO:0000313" key="2">
    <source>
        <dbReference type="EMBL" id="TRY65463.1"/>
    </source>
</evidence>
<dbReference type="Proteomes" id="UP000316079">
    <property type="component" value="Unassembled WGS sequence"/>
</dbReference>
<sequence>MSSDARESTETSKPSLSKQNLRFAVKILSLFSRSEVPNPATAAALESGSGRFVESNTEMFPAPLAVRPLKLLWVSMPTEFLLDFTGEQASPETRQSARYGCGALYTAFDRASWTQFLENPLESPSAQIHSPGDLWKRGGSSQESPSVFSDFSMAGREKVTRLRLCFLTLAAEKPRCDADIQRPPETLQQGVVSSKLKIRIASGGKFSAVREELEKHQTEQRIFSFLTSTAAEVPPDGAERENAANPHHKPAILIFPARANCTARRMRSAAFSGGLVAEGDGETPVGFAAETRDKPQRRGLTESRSRHRQLQRGLSRVTSSEPLSISSSGFREKRHVFAEVLHSKDSAQTLSPEMPRSFLVKSKKAGLHCTRSAHSIHNHQESSCQSQTEDAEPSASLSADVTPETLAGVSPECELSSAAAQEKPPDLERFIRAVLNQQPLDHHQAAICACTFCAKLHTSASHMSTALLCHWPVLRASQCIMVMEPLEQSGSAVLAVKCVERSSRDPPLSPRTSSSTRTHGRSPAPTAAKDSTRDLT</sequence>
<feature type="region of interest" description="Disordered" evidence="1">
    <location>
        <begin position="281"/>
        <end position="326"/>
    </location>
</feature>
<feature type="compositionally biased region" description="Polar residues" evidence="1">
    <location>
        <begin position="316"/>
        <end position="326"/>
    </location>
</feature>
<comment type="caution">
    <text evidence="2">The sequence shown here is derived from an EMBL/GenBank/DDBJ whole genome shotgun (WGS) entry which is preliminary data.</text>
</comment>
<evidence type="ECO:0000256" key="1">
    <source>
        <dbReference type="SAM" id="MobiDB-lite"/>
    </source>
</evidence>
<gene>
    <name evidence="2" type="ORF">DNTS_030056</name>
</gene>
<evidence type="ECO:0000313" key="3">
    <source>
        <dbReference type="Proteomes" id="UP000316079"/>
    </source>
</evidence>
<name>A0A553NJ34_9TELE</name>
<accession>A0A553NJ34</accession>
<dbReference type="AlphaFoldDB" id="A0A553NJ34"/>
<organism evidence="2 3">
    <name type="scientific">Danionella cerebrum</name>
    <dbReference type="NCBI Taxonomy" id="2873325"/>
    <lineage>
        <taxon>Eukaryota</taxon>
        <taxon>Metazoa</taxon>
        <taxon>Chordata</taxon>
        <taxon>Craniata</taxon>
        <taxon>Vertebrata</taxon>
        <taxon>Euteleostomi</taxon>
        <taxon>Actinopterygii</taxon>
        <taxon>Neopterygii</taxon>
        <taxon>Teleostei</taxon>
        <taxon>Ostariophysi</taxon>
        <taxon>Cypriniformes</taxon>
        <taxon>Danionidae</taxon>
        <taxon>Danioninae</taxon>
        <taxon>Danionella</taxon>
    </lineage>
</organism>
<dbReference type="EMBL" id="SRMA01026911">
    <property type="protein sequence ID" value="TRY65463.1"/>
    <property type="molecule type" value="Genomic_DNA"/>
</dbReference>
<proteinExistence type="predicted"/>
<feature type="region of interest" description="Disordered" evidence="1">
    <location>
        <begin position="374"/>
        <end position="400"/>
    </location>
</feature>
<reference evidence="2 3" key="1">
    <citation type="journal article" date="2019" name="Sci. Data">
        <title>Hybrid genome assembly and annotation of Danionella translucida.</title>
        <authorList>
            <person name="Kadobianskyi M."/>
            <person name="Schulze L."/>
            <person name="Schuelke M."/>
            <person name="Judkewitz B."/>
        </authorList>
    </citation>
    <scope>NUCLEOTIDE SEQUENCE [LARGE SCALE GENOMIC DNA]</scope>
    <source>
        <strain evidence="2 3">Bolton</strain>
    </source>
</reference>
<feature type="compositionally biased region" description="Low complexity" evidence="1">
    <location>
        <begin position="510"/>
        <end position="523"/>
    </location>
</feature>
<protein>
    <submittedName>
        <fullName evidence="2">Uncharacterized protein</fullName>
    </submittedName>
</protein>
<feature type="compositionally biased region" description="Basic and acidic residues" evidence="1">
    <location>
        <begin position="290"/>
        <end position="304"/>
    </location>
</feature>